<dbReference type="InterPro" id="IPR036392">
    <property type="entry name" value="PLAT/LH2_dom_sf"/>
</dbReference>
<organism evidence="9 10">
    <name type="scientific">Drosophila lebanonensis</name>
    <name type="common">Fruit fly</name>
    <name type="synonym">Scaptodrosophila lebanonensis</name>
    <dbReference type="NCBI Taxonomy" id="7225"/>
    <lineage>
        <taxon>Eukaryota</taxon>
        <taxon>Metazoa</taxon>
        <taxon>Ecdysozoa</taxon>
        <taxon>Arthropoda</taxon>
        <taxon>Hexapoda</taxon>
        <taxon>Insecta</taxon>
        <taxon>Pterygota</taxon>
        <taxon>Neoptera</taxon>
        <taxon>Endopterygota</taxon>
        <taxon>Diptera</taxon>
        <taxon>Brachycera</taxon>
        <taxon>Muscomorpha</taxon>
        <taxon>Ephydroidea</taxon>
        <taxon>Drosophilidae</taxon>
        <taxon>Scaptodrosophila</taxon>
    </lineage>
</organism>
<dbReference type="Proteomes" id="UP000504634">
    <property type="component" value="Unplaced"/>
</dbReference>
<dbReference type="GO" id="GO:0006816">
    <property type="term" value="P:calcium ion transport"/>
    <property type="evidence" value="ECO:0007669"/>
    <property type="project" value="TreeGrafter"/>
</dbReference>
<feature type="transmembrane region" description="Helical" evidence="7">
    <location>
        <begin position="1838"/>
        <end position="1862"/>
    </location>
</feature>
<dbReference type="PROSITE" id="PS50095">
    <property type="entry name" value="PLAT"/>
    <property type="match status" value="1"/>
</dbReference>
<feature type="domain" description="PLAT" evidence="8">
    <location>
        <begin position="1634"/>
        <end position="1751"/>
    </location>
</feature>
<dbReference type="InterPro" id="IPR001024">
    <property type="entry name" value="PLAT/LH2_dom"/>
</dbReference>
<comment type="caution">
    <text evidence="6">Lacks conserved residue(s) required for the propagation of feature annotation.</text>
</comment>
<feature type="transmembrane region" description="Helical" evidence="7">
    <location>
        <begin position="1800"/>
        <end position="1818"/>
    </location>
</feature>
<dbReference type="InterPro" id="IPR002859">
    <property type="entry name" value="PKD/REJ-like"/>
</dbReference>
<evidence type="ECO:0000313" key="9">
    <source>
        <dbReference type="Proteomes" id="UP000504634"/>
    </source>
</evidence>
<reference evidence="10" key="1">
    <citation type="submission" date="2025-08" db="UniProtKB">
        <authorList>
            <consortium name="RefSeq"/>
        </authorList>
    </citation>
    <scope>IDENTIFICATION</scope>
    <source>
        <strain evidence="10">11010-0011.00</strain>
        <tissue evidence="10">Whole body</tissue>
    </source>
</reference>
<evidence type="ECO:0000259" key="8">
    <source>
        <dbReference type="PROSITE" id="PS50095"/>
    </source>
</evidence>
<dbReference type="Pfam" id="PF02010">
    <property type="entry name" value="REJ"/>
    <property type="match status" value="2"/>
</dbReference>
<evidence type="ECO:0000313" key="10">
    <source>
        <dbReference type="RefSeq" id="XP_030377179.1"/>
    </source>
</evidence>
<dbReference type="GO" id="GO:0005261">
    <property type="term" value="F:monoatomic cation channel activity"/>
    <property type="evidence" value="ECO:0007669"/>
    <property type="project" value="TreeGrafter"/>
</dbReference>
<dbReference type="Pfam" id="PF01477">
    <property type="entry name" value="PLAT"/>
    <property type="match status" value="1"/>
</dbReference>
<dbReference type="GeneID" id="115626066"/>
<sequence length="1872" mass="214936">MLTIRDWPNNFVMIVRVHTNSYQLAFFKMGKSTNPAVPKWKETKSISKVLQTVGIKTKRKVAYQTGQYAVVPATFWNLKDEALFLTATFQHYPETNEMKLDISFDINDDCIPQLRMKKCANPEDPAKVDIADVFFVSAIIVEDCEQDHELFTWKVLDPIGLEEFTKCETEKQEWAVPKYVLGFHQDLDLWRNLYTVRLEAKLGSWVVHCHCYINVIMAAVDANIGGGEYRTIDRTKPFKLNGTTSRDFSKPPNVEQFKAYNWKCISWDDYSNRECRKTFPETAVISIPAYAFRVGYHYNFKLRVAADDDPERADIAGQVITVSNEQKLDVEIICVSNCENELYNADEKVYLRAYCANCGGGRIGYEWTVGEMVALEQKELRMKIGTNSLVRIELLVRASDGRTGVEIKFLTRNDGPSQGRCTVAPTVGDEYATPFIVCCTGWVDRNIPIDYFYYANNVLIQSCYDCSCESHLPPISKIKVLICDSFFACTERSLDVTVRPAENIPTEPSEIYKFLTTEPHDVKNLFRLGKHEEGLAILSAVAGRVYTNDAAIEVMRMFEDFKSGTVLTLGLLENMTMALAINLSPIDDEEAQVLTAAILSPDFTGEQTKIVVYHPTINCFLNPRFRECSDPTRPLIASVAQFYELEASMDYCPNTKISFRWFAFDILGKKKLKEWEVSRVPLLRIERFALNIKPSNVHKFDKYSIMIRVAADREAGHCYIDLVQGDVSAVIVGGNERDVNRYEVIYVNGSLSRELAEGEDSSNLDFLWSCYSSCDQSNWYCKKNMSHANIIRIPRYTLKMGCSYKYTLEVSIDSKNASATQTLNVVRYRTVDFYIQCLQNCAGDVYHPNEKVDLLAVCLDCGDAKIDYQWSVDNEIMIEDERLYVFLRTPFENVIIEVSGLTHDYRTNTRKLVLKKNFGPVGPGCSIEPETGQEFDTMFNVQCLNFKTNYNPKRFFIIAAKVIQEVFYSESMKLLLPVAKSITVRVCDYYKACNDVSVEVNVKEQYIPTGSTTNQTLEDFLSSGLTDVAVLFKRGYRNKAYIILNSAARRIKSVKEAATILRFFNNYQPRSVLELGKLANVTKSLAISLNPISDDGVRVLTKAVESINHIFAEITENGEIDNLREYPFRNATVRCILIQRMFQNLTDKLPPPPQFIVDMVKPHAKLTPEHIAKVRKEIEQIPEKDVRLSTEMWLNATYNANRLYNYLFFTNEMGLGLDDDDGQTISIGVAMDVECVETYKEYILKSFDHINAVTFSVGLLEELSDKLNSDHFVCFRMVSIVRNLNWWYPDERQPSERLLKVRAFTNSSELIGTHKLNNKLEYLTLIGKYKPIERPPDILSRNSRPTLVYHKSNEFIISESELEFNRSKTPVSSIAMPNRRKPARPHLGPSFRIVDEHSADRVSTEGVFENMVLRDQLTSVREYKIYRVNIEAQGLLAVRFVNTTHDVVVKLQTVNQPFRDEIKTSSCIVYANETDRIMLLRNPCPKAVKAYMGLALATNDSHDLVNGSAEIYFLFQLRDCDYWMYNDPVDPHWSQYGCLPAMELDIHTGIICICEYLSTYTAYVYNVPIIPVPINHSTDFLNRNIYIAIFSCFWLSLILLILFVWCCSKRLIALECSRPDDEVEQQLFEGNEEHMFLIHLKTGGGENSGTTANVQIRFVQPTHEQVCYTISQDPTRPKLRTNTTHTLILRSRIIRLPTQLQINHDGGGRYSSWYLSSVVVQDVTTQTTQSFQIHLWLRTHNTVVSRGKIIDKQDRFVGRWCYRFKRSMERNCTNWFGVQPVIGSWRWHLGNRCFSRFERVCIFVNKLGVTVCIIVLYFGKDSEHNREMLFRKTRGKMLLPIIEIIYLSCVCYLASCIVQFFYEILLVKIARL</sequence>
<feature type="transmembrane region" description="Helical" evidence="7">
    <location>
        <begin position="1585"/>
        <end position="1608"/>
    </location>
</feature>
<dbReference type="RefSeq" id="XP_030377179.1">
    <property type="nucleotide sequence ID" value="XM_030521319.1"/>
</dbReference>
<evidence type="ECO:0000256" key="4">
    <source>
        <dbReference type="ARBA" id="ARBA00022989"/>
    </source>
</evidence>
<evidence type="ECO:0000256" key="6">
    <source>
        <dbReference type="PROSITE-ProRule" id="PRU00152"/>
    </source>
</evidence>
<evidence type="ECO:0000256" key="5">
    <source>
        <dbReference type="ARBA" id="ARBA00023136"/>
    </source>
</evidence>
<protein>
    <submittedName>
        <fullName evidence="10">Uncharacterized protein LOC115626066</fullName>
    </submittedName>
</protein>
<evidence type="ECO:0000256" key="2">
    <source>
        <dbReference type="ARBA" id="ARBA00022692"/>
    </source>
</evidence>
<accession>A0A6J2TM96</accession>
<keyword evidence="2 7" id="KW-0812">Transmembrane</keyword>
<dbReference type="Gene3D" id="2.60.60.20">
    <property type="entry name" value="PLAT/LH2 domain"/>
    <property type="match status" value="1"/>
</dbReference>
<keyword evidence="3" id="KW-0677">Repeat</keyword>
<name>A0A6J2TM96_DROLE</name>
<gene>
    <name evidence="10" type="primary">LOC115626066</name>
</gene>
<dbReference type="OrthoDB" id="2121937at2759"/>
<keyword evidence="9" id="KW-1185">Reference proteome</keyword>
<evidence type="ECO:0000256" key="7">
    <source>
        <dbReference type="SAM" id="Phobius"/>
    </source>
</evidence>
<dbReference type="GO" id="GO:0005886">
    <property type="term" value="C:plasma membrane"/>
    <property type="evidence" value="ECO:0007669"/>
    <property type="project" value="TreeGrafter"/>
</dbReference>
<dbReference type="PANTHER" id="PTHR46730">
    <property type="entry name" value="POLYCYSTIN-1"/>
    <property type="match status" value="1"/>
</dbReference>
<evidence type="ECO:0000256" key="1">
    <source>
        <dbReference type="ARBA" id="ARBA00004370"/>
    </source>
</evidence>
<proteinExistence type="predicted"/>
<keyword evidence="5 7" id="KW-0472">Membrane</keyword>
<evidence type="ECO:0000256" key="3">
    <source>
        <dbReference type="ARBA" id="ARBA00022737"/>
    </source>
</evidence>
<comment type="subcellular location">
    <subcellularLocation>
        <location evidence="1">Membrane</location>
    </subcellularLocation>
</comment>
<dbReference type="PANTHER" id="PTHR46730:SF1">
    <property type="entry name" value="PLAT DOMAIN-CONTAINING PROTEIN"/>
    <property type="match status" value="1"/>
</dbReference>
<keyword evidence="4 7" id="KW-1133">Transmembrane helix</keyword>
<dbReference type="SUPFAM" id="SSF49723">
    <property type="entry name" value="Lipase/lipooxygenase domain (PLAT/LH2 domain)"/>
    <property type="match status" value="1"/>
</dbReference>